<evidence type="ECO:0008006" key="3">
    <source>
        <dbReference type="Google" id="ProtNLM"/>
    </source>
</evidence>
<dbReference type="RefSeq" id="WP_156442079.1">
    <property type="nucleotide sequence ID" value="NZ_CP194061.1"/>
</dbReference>
<name>A0ABU0GNQ7_9CELL</name>
<proteinExistence type="predicted"/>
<gene>
    <name evidence="1" type="ORF">JO380_002747</name>
</gene>
<keyword evidence="2" id="KW-1185">Reference proteome</keyword>
<sequence length="182" mass="19011">MRRGRVLATGVAVVVVAGGALLAPIAPATAGHRSVVLEPRDQDPCATVTVPAEMSWSVRRGPVVARWTDVALATTSIRIDVDPACAADERVSWVGADLRRADRPDDGTLVPPLGGVGWAEDAAQGDLRGEIGTPDLDLASGWTGADGEWCGDLTFVVEVTRTGADGITRTPRLEHPVRVCTG</sequence>
<evidence type="ECO:0000313" key="2">
    <source>
        <dbReference type="Proteomes" id="UP001240250"/>
    </source>
</evidence>
<protein>
    <recommendedName>
        <fullName evidence="3">Secreted protein</fullName>
    </recommendedName>
</protein>
<dbReference type="EMBL" id="JAUSVM010000001">
    <property type="protein sequence ID" value="MDQ0426366.1"/>
    <property type="molecule type" value="Genomic_DNA"/>
</dbReference>
<accession>A0ABU0GNQ7</accession>
<comment type="caution">
    <text evidence="1">The sequence shown here is derived from an EMBL/GenBank/DDBJ whole genome shotgun (WGS) entry which is preliminary data.</text>
</comment>
<evidence type="ECO:0000313" key="1">
    <source>
        <dbReference type="EMBL" id="MDQ0426366.1"/>
    </source>
</evidence>
<dbReference type="Proteomes" id="UP001240250">
    <property type="component" value="Unassembled WGS sequence"/>
</dbReference>
<reference evidence="1 2" key="1">
    <citation type="submission" date="2023-07" db="EMBL/GenBank/DDBJ databases">
        <title>Sequencing the genomes of 1000 actinobacteria strains.</title>
        <authorList>
            <person name="Klenk H.-P."/>
        </authorList>
    </citation>
    <scope>NUCLEOTIDE SEQUENCE [LARGE SCALE GENOMIC DNA]</scope>
    <source>
        <strain evidence="1 2">DSM 14785</strain>
    </source>
</reference>
<organism evidence="1 2">
    <name type="scientific">Cellulomonas iranensis</name>
    <dbReference type="NCBI Taxonomy" id="76862"/>
    <lineage>
        <taxon>Bacteria</taxon>
        <taxon>Bacillati</taxon>
        <taxon>Actinomycetota</taxon>
        <taxon>Actinomycetes</taxon>
        <taxon>Micrococcales</taxon>
        <taxon>Cellulomonadaceae</taxon>
        <taxon>Cellulomonas</taxon>
    </lineage>
</organism>